<dbReference type="InterPro" id="IPR008271">
    <property type="entry name" value="Ser/Thr_kinase_AS"/>
</dbReference>
<dbReference type="PANTHER" id="PTHR45631:SF202">
    <property type="entry name" value="SENESCENCE-INDUCED RECEPTOR-LIKE SERINE_THREONINE-PROTEIN KINASE"/>
    <property type="match status" value="1"/>
</dbReference>
<dbReference type="PROSITE" id="PS00107">
    <property type="entry name" value="PROTEIN_KINASE_ATP"/>
    <property type="match status" value="1"/>
</dbReference>
<dbReference type="InterPro" id="IPR017441">
    <property type="entry name" value="Protein_kinase_ATP_BS"/>
</dbReference>
<organism evidence="15 16">
    <name type="scientific">Xanthoceras sorbifolium</name>
    <dbReference type="NCBI Taxonomy" id="99658"/>
    <lineage>
        <taxon>Eukaryota</taxon>
        <taxon>Viridiplantae</taxon>
        <taxon>Streptophyta</taxon>
        <taxon>Embryophyta</taxon>
        <taxon>Tracheophyta</taxon>
        <taxon>Spermatophyta</taxon>
        <taxon>Magnoliopsida</taxon>
        <taxon>eudicotyledons</taxon>
        <taxon>Gunneridae</taxon>
        <taxon>Pentapetalae</taxon>
        <taxon>rosids</taxon>
        <taxon>malvids</taxon>
        <taxon>Sapindales</taxon>
        <taxon>Sapindaceae</taxon>
        <taxon>Xanthoceroideae</taxon>
        <taxon>Xanthoceras</taxon>
    </lineage>
</organism>
<dbReference type="InterPro" id="IPR001611">
    <property type="entry name" value="Leu-rich_rpt"/>
</dbReference>
<evidence type="ECO:0000256" key="9">
    <source>
        <dbReference type="ARBA" id="ARBA00022989"/>
    </source>
</evidence>
<feature type="compositionally biased region" description="Polar residues" evidence="13">
    <location>
        <begin position="406"/>
        <end position="416"/>
    </location>
</feature>
<keyword evidence="5" id="KW-0677">Repeat</keyword>
<gene>
    <name evidence="15" type="ORF">JRO89_XS09G0193500</name>
</gene>
<keyword evidence="6 11" id="KW-0547">Nucleotide-binding</keyword>
<evidence type="ECO:0000256" key="12">
    <source>
        <dbReference type="RuleBase" id="RU000304"/>
    </source>
</evidence>
<evidence type="ECO:0000313" key="15">
    <source>
        <dbReference type="EMBL" id="KAH7565355.1"/>
    </source>
</evidence>
<reference evidence="15 16" key="1">
    <citation type="submission" date="2021-02" db="EMBL/GenBank/DDBJ databases">
        <title>Plant Genome Project.</title>
        <authorList>
            <person name="Zhang R.-G."/>
        </authorList>
    </citation>
    <scope>NUCLEOTIDE SEQUENCE [LARGE SCALE GENOMIC DNA]</scope>
    <source>
        <tissue evidence="15">Leaves</tissue>
    </source>
</reference>
<keyword evidence="16" id="KW-1185">Reference proteome</keyword>
<dbReference type="Gene3D" id="3.80.10.10">
    <property type="entry name" value="Ribonuclease Inhibitor"/>
    <property type="match status" value="1"/>
</dbReference>
<keyword evidence="10" id="KW-0472">Membrane</keyword>
<feature type="compositionally biased region" description="Basic and acidic residues" evidence="13">
    <location>
        <begin position="394"/>
        <end position="404"/>
    </location>
</feature>
<name>A0ABQ8HLZ0_9ROSI</name>
<feature type="binding site" evidence="11">
    <location>
        <position position="135"/>
    </location>
    <ligand>
        <name>ATP</name>
        <dbReference type="ChEBI" id="CHEBI:30616"/>
    </ligand>
</feature>
<dbReference type="Pfam" id="PF00069">
    <property type="entry name" value="Pkinase"/>
    <property type="match status" value="1"/>
</dbReference>
<dbReference type="SMART" id="SM00220">
    <property type="entry name" value="S_TKc"/>
    <property type="match status" value="1"/>
</dbReference>
<evidence type="ECO:0000256" key="13">
    <source>
        <dbReference type="SAM" id="MobiDB-lite"/>
    </source>
</evidence>
<protein>
    <recommendedName>
        <fullName evidence="14">Protein kinase domain-containing protein</fullName>
    </recommendedName>
</protein>
<dbReference type="Proteomes" id="UP000827721">
    <property type="component" value="Unassembled WGS sequence"/>
</dbReference>
<dbReference type="EMBL" id="JAFEMO010000009">
    <property type="protein sequence ID" value="KAH7565355.1"/>
    <property type="molecule type" value="Genomic_DNA"/>
</dbReference>
<dbReference type="PROSITE" id="PS50011">
    <property type="entry name" value="PROTEIN_KINASE_DOM"/>
    <property type="match status" value="1"/>
</dbReference>
<dbReference type="InterPro" id="IPR032675">
    <property type="entry name" value="LRR_dom_sf"/>
</dbReference>
<evidence type="ECO:0000259" key="14">
    <source>
        <dbReference type="PROSITE" id="PS50011"/>
    </source>
</evidence>
<sequence length="416" mass="47046">MVMLHQELYPCKNLSSSGLTGNITLSLINLRSMQYLDLSDNHFNGFVPEFLAKMPSLRVLNLDGNNLTGSIPVELIERSNNESLILRNDSLKLKSGRFTYSDILNITDNFKRVLGKGGFGIVYHGYLDDTEVAVKMISASSSQGYKEFHAEVNLLMRVHHRNLTKLVGYCKEGSIWDLSTNTWSMETYNNIFQPVLYMNTDKNAIILSWENRLRIAVDAAQGLEYLHHGCKPSIIHRDIKSTNILLNENFEAKLADFGLSRMFLTESDTHVSTVVAGTPGYLDPEYYATNWLNEKSDVYSFGIGLLEIITSHPVIRKKENENTHIIEWVNETLAKRNNIECVVNPGLIEGDFGILCVRKAVELALTCASHAPSKRPTMNEAVMQLKECLAMELDRKDQMGRDSEPDQSPYSFQNDH</sequence>
<evidence type="ECO:0000256" key="4">
    <source>
        <dbReference type="ARBA" id="ARBA00022692"/>
    </source>
</evidence>
<evidence type="ECO:0000256" key="7">
    <source>
        <dbReference type="ARBA" id="ARBA00022777"/>
    </source>
</evidence>
<evidence type="ECO:0000256" key="11">
    <source>
        <dbReference type="PROSITE-ProRule" id="PRU10141"/>
    </source>
</evidence>
<keyword evidence="2" id="KW-0433">Leucine-rich repeat</keyword>
<evidence type="ECO:0000256" key="3">
    <source>
        <dbReference type="ARBA" id="ARBA00022679"/>
    </source>
</evidence>
<dbReference type="Gene3D" id="1.10.510.10">
    <property type="entry name" value="Transferase(Phosphotransferase) domain 1"/>
    <property type="match status" value="1"/>
</dbReference>
<evidence type="ECO:0000256" key="8">
    <source>
        <dbReference type="ARBA" id="ARBA00022840"/>
    </source>
</evidence>
<keyword evidence="12" id="KW-0723">Serine/threonine-protein kinase</keyword>
<dbReference type="Gene3D" id="3.30.200.20">
    <property type="entry name" value="Phosphorylase Kinase, domain 1"/>
    <property type="match status" value="1"/>
</dbReference>
<dbReference type="PROSITE" id="PS00108">
    <property type="entry name" value="PROTEIN_KINASE_ST"/>
    <property type="match status" value="1"/>
</dbReference>
<dbReference type="InterPro" id="IPR011009">
    <property type="entry name" value="Kinase-like_dom_sf"/>
</dbReference>
<comment type="caution">
    <text evidence="15">The sequence shown here is derived from an EMBL/GenBank/DDBJ whole genome shotgun (WGS) entry which is preliminary data.</text>
</comment>
<keyword evidence="7" id="KW-0418">Kinase</keyword>
<keyword evidence="4" id="KW-0812">Transmembrane</keyword>
<comment type="subcellular location">
    <subcellularLocation>
        <location evidence="1">Membrane</location>
    </subcellularLocation>
</comment>
<feature type="region of interest" description="Disordered" evidence="13">
    <location>
        <begin position="394"/>
        <end position="416"/>
    </location>
</feature>
<keyword evidence="8 11" id="KW-0067">ATP-binding</keyword>
<proteinExistence type="inferred from homology"/>
<dbReference type="SUPFAM" id="SSF56112">
    <property type="entry name" value="Protein kinase-like (PK-like)"/>
    <property type="match status" value="1"/>
</dbReference>
<dbReference type="Pfam" id="PF13855">
    <property type="entry name" value="LRR_8"/>
    <property type="match status" value="1"/>
</dbReference>
<feature type="domain" description="Protein kinase" evidence="14">
    <location>
        <begin position="108"/>
        <end position="389"/>
    </location>
</feature>
<keyword evidence="9" id="KW-1133">Transmembrane helix</keyword>
<evidence type="ECO:0000256" key="5">
    <source>
        <dbReference type="ARBA" id="ARBA00022737"/>
    </source>
</evidence>
<dbReference type="SUPFAM" id="SSF52058">
    <property type="entry name" value="L domain-like"/>
    <property type="match status" value="1"/>
</dbReference>
<dbReference type="PANTHER" id="PTHR45631">
    <property type="entry name" value="OS07G0107800 PROTEIN-RELATED"/>
    <property type="match status" value="1"/>
</dbReference>
<comment type="similarity">
    <text evidence="12">Belongs to the protein kinase superfamily.</text>
</comment>
<evidence type="ECO:0000256" key="6">
    <source>
        <dbReference type="ARBA" id="ARBA00022741"/>
    </source>
</evidence>
<keyword evidence="3" id="KW-0808">Transferase</keyword>
<dbReference type="InterPro" id="IPR000719">
    <property type="entry name" value="Prot_kinase_dom"/>
</dbReference>
<evidence type="ECO:0000256" key="1">
    <source>
        <dbReference type="ARBA" id="ARBA00004370"/>
    </source>
</evidence>
<accession>A0ABQ8HLZ0</accession>
<evidence type="ECO:0000256" key="2">
    <source>
        <dbReference type="ARBA" id="ARBA00022614"/>
    </source>
</evidence>
<evidence type="ECO:0000313" key="16">
    <source>
        <dbReference type="Proteomes" id="UP000827721"/>
    </source>
</evidence>
<evidence type="ECO:0000256" key="10">
    <source>
        <dbReference type="ARBA" id="ARBA00023136"/>
    </source>
</evidence>